<accession>H2C7A7</accession>
<dbReference type="InterPro" id="IPR007354">
    <property type="entry name" value="CruF-like"/>
</dbReference>
<dbReference type="STRING" id="671065.MetMK1DRAFT_00024560"/>
<keyword evidence="1" id="KW-0812">Transmembrane</keyword>
<dbReference type="Pfam" id="PF04240">
    <property type="entry name" value="Caroten_synth"/>
    <property type="match status" value="1"/>
</dbReference>
<dbReference type="RefSeq" id="WP_009074042.1">
    <property type="nucleotide sequence ID" value="NZ_JH597770.1"/>
</dbReference>
<name>H2C7A7_9CREN</name>
<keyword evidence="3" id="KW-1185">Reference proteome</keyword>
<reference evidence="2 3" key="1">
    <citation type="submission" date="2012-01" db="EMBL/GenBank/DDBJ databases">
        <title>Improved High-Quality Draft sequence of Metallosphaera yellowstonensis MK1.</title>
        <authorList>
            <consortium name="US DOE Joint Genome Institute"/>
            <person name="Lucas S."/>
            <person name="Han J."/>
            <person name="Cheng J.-F."/>
            <person name="Goodwin L."/>
            <person name="Pitluck S."/>
            <person name="Peters L."/>
            <person name="Teshima H."/>
            <person name="Detter J.C."/>
            <person name="Han C."/>
            <person name="Tapia R."/>
            <person name="Land M."/>
            <person name="Hauser L."/>
            <person name="Kyrpides N."/>
            <person name="Kozubal M."/>
            <person name="Macur R.E."/>
            <person name="Jay Z."/>
            <person name="Inskeep W."/>
            <person name="Woyke T."/>
        </authorList>
    </citation>
    <scope>NUCLEOTIDE SEQUENCE [LARGE SCALE GENOMIC DNA]</scope>
    <source>
        <strain evidence="2 3">MK1</strain>
    </source>
</reference>
<keyword evidence="1" id="KW-1133">Transmembrane helix</keyword>
<feature type="transmembrane region" description="Helical" evidence="1">
    <location>
        <begin position="154"/>
        <end position="175"/>
    </location>
</feature>
<evidence type="ECO:0000313" key="3">
    <source>
        <dbReference type="Proteomes" id="UP000003980"/>
    </source>
</evidence>
<proteinExistence type="predicted"/>
<feature type="transmembrane region" description="Helical" evidence="1">
    <location>
        <begin position="41"/>
        <end position="58"/>
    </location>
</feature>
<dbReference type="PANTHER" id="PTHR39419:SF1">
    <property type="entry name" value="SLL0814 PROTEIN"/>
    <property type="match status" value="1"/>
</dbReference>
<dbReference type="EMBL" id="JH597770">
    <property type="protein sequence ID" value="EHP68033.1"/>
    <property type="molecule type" value="Genomic_DNA"/>
</dbReference>
<feature type="transmembrane region" description="Helical" evidence="1">
    <location>
        <begin position="124"/>
        <end position="142"/>
    </location>
</feature>
<dbReference type="OrthoDB" id="107798at2157"/>
<feature type="transmembrane region" description="Helical" evidence="1">
    <location>
        <begin position="12"/>
        <end position="29"/>
    </location>
</feature>
<feature type="transmembrane region" description="Helical" evidence="1">
    <location>
        <begin position="182"/>
        <end position="202"/>
    </location>
</feature>
<feature type="transmembrane region" description="Helical" evidence="1">
    <location>
        <begin position="208"/>
        <end position="229"/>
    </location>
</feature>
<sequence length="237" mass="26561">MRELRGLELKWITAYLYLVYLFLATIPQLNPLPPFSDGIPVLVLIMVYLFHSTLSFGVKALKFLASGGGLGFLFEFLGVHTGFPFGRYYYTPNAGPQVLGVPVLIPLLWATLCYFSFIAVEQAFISSWLMVLIDITVDPLFSRFDWHWITPGQYFGVPLSNFVGWYIVSLLIFLSWKGTGRLTVNVSAILFYSSLVVLLALQDLFAGLVYPGLISVILTTCTTLSLFFIRGRTGKLT</sequence>
<dbReference type="AlphaFoldDB" id="H2C7A7"/>
<dbReference type="Proteomes" id="UP000003980">
    <property type="component" value="Unassembled WGS sequence"/>
</dbReference>
<dbReference type="HOGENOM" id="CLU_070738_1_0_2"/>
<evidence type="ECO:0000256" key="1">
    <source>
        <dbReference type="SAM" id="Phobius"/>
    </source>
</evidence>
<keyword evidence="1" id="KW-0472">Membrane</keyword>
<protein>
    <submittedName>
        <fullName evidence="2">Putative membrane protein</fullName>
    </submittedName>
</protein>
<evidence type="ECO:0000313" key="2">
    <source>
        <dbReference type="EMBL" id="EHP68033.1"/>
    </source>
</evidence>
<dbReference type="eggNOG" id="arCOG02835">
    <property type="taxonomic scope" value="Archaea"/>
</dbReference>
<feature type="transmembrane region" description="Helical" evidence="1">
    <location>
        <begin position="96"/>
        <end position="117"/>
    </location>
</feature>
<dbReference type="PANTHER" id="PTHR39419">
    <property type="entry name" value="SLL0814 PROTEIN"/>
    <property type="match status" value="1"/>
</dbReference>
<organism evidence="2 3">
    <name type="scientific">Metallosphaera yellowstonensis MK1</name>
    <dbReference type="NCBI Taxonomy" id="671065"/>
    <lineage>
        <taxon>Archaea</taxon>
        <taxon>Thermoproteota</taxon>
        <taxon>Thermoprotei</taxon>
        <taxon>Sulfolobales</taxon>
        <taxon>Sulfolobaceae</taxon>
        <taxon>Metallosphaera</taxon>
    </lineage>
</organism>
<gene>
    <name evidence="2" type="ORF">MetMK1DRAFT_00024560</name>
</gene>
<feature type="transmembrane region" description="Helical" evidence="1">
    <location>
        <begin position="70"/>
        <end position="90"/>
    </location>
</feature>